<dbReference type="GO" id="GO:0005634">
    <property type="term" value="C:nucleus"/>
    <property type="evidence" value="ECO:0007669"/>
    <property type="project" value="UniProtKB-SubCell"/>
</dbReference>
<evidence type="ECO:0000313" key="10">
    <source>
        <dbReference type="EMBL" id="GMJ11465.1"/>
    </source>
</evidence>
<feature type="compositionally biased region" description="Low complexity" evidence="9">
    <location>
        <begin position="155"/>
        <end position="177"/>
    </location>
</feature>
<dbReference type="GO" id="GO:0006364">
    <property type="term" value="P:rRNA processing"/>
    <property type="evidence" value="ECO:0007669"/>
    <property type="project" value="UniProtKB-KW"/>
</dbReference>
<accession>A0A9W7JBF2</accession>
<evidence type="ECO:0000256" key="8">
    <source>
        <dbReference type="ARBA" id="ARBA00023242"/>
    </source>
</evidence>
<feature type="region of interest" description="Disordered" evidence="9">
    <location>
        <begin position="703"/>
        <end position="732"/>
    </location>
</feature>
<evidence type="ECO:0000256" key="3">
    <source>
        <dbReference type="ARBA" id="ARBA00021438"/>
    </source>
</evidence>
<dbReference type="PANTHER" id="PTHR31633">
    <property type="entry name" value="H/ACA RIBONUCLEOPROTEIN COMPLEX NON-CORE SUBUNIT NAF1"/>
    <property type="match status" value="1"/>
</dbReference>
<keyword evidence="8" id="KW-0539">Nucleus</keyword>
<name>A0A9W7JBF2_HIBTR</name>
<comment type="subcellular location">
    <subcellularLocation>
        <location evidence="1">Nucleus</location>
    </subcellularLocation>
</comment>
<feature type="compositionally biased region" description="Basic and acidic residues" evidence="9">
    <location>
        <begin position="418"/>
        <end position="428"/>
    </location>
</feature>
<feature type="compositionally biased region" description="Acidic residues" evidence="9">
    <location>
        <begin position="221"/>
        <end position="234"/>
    </location>
</feature>
<evidence type="ECO:0000256" key="1">
    <source>
        <dbReference type="ARBA" id="ARBA00004123"/>
    </source>
</evidence>
<evidence type="ECO:0000256" key="6">
    <source>
        <dbReference type="ARBA" id="ARBA00022553"/>
    </source>
</evidence>
<dbReference type="InterPro" id="IPR007504">
    <property type="entry name" value="H/ACA_rnp_Gar1/Naf1"/>
</dbReference>
<feature type="region of interest" description="Disordered" evidence="9">
    <location>
        <begin position="60"/>
        <end position="114"/>
    </location>
</feature>
<evidence type="ECO:0000256" key="5">
    <source>
        <dbReference type="ARBA" id="ARBA00022552"/>
    </source>
</evidence>
<evidence type="ECO:0000256" key="2">
    <source>
        <dbReference type="ARBA" id="ARBA00009801"/>
    </source>
</evidence>
<comment type="similarity">
    <text evidence="2">Belongs to the NAF1 family.</text>
</comment>
<dbReference type="EMBL" id="BSYR01000061">
    <property type="protein sequence ID" value="GMJ11465.1"/>
    <property type="molecule type" value="Genomic_DNA"/>
</dbReference>
<gene>
    <name evidence="10" type="ORF">HRI_004815700</name>
</gene>
<dbReference type="GO" id="GO:0001522">
    <property type="term" value="P:pseudouridine synthesis"/>
    <property type="evidence" value="ECO:0007669"/>
    <property type="project" value="InterPro"/>
</dbReference>
<evidence type="ECO:0000256" key="9">
    <source>
        <dbReference type="SAM" id="MobiDB-lite"/>
    </source>
</evidence>
<evidence type="ECO:0000256" key="4">
    <source>
        <dbReference type="ARBA" id="ARBA00022517"/>
    </source>
</evidence>
<dbReference type="AlphaFoldDB" id="A0A9W7JBF2"/>
<proteinExistence type="inferred from homology"/>
<dbReference type="PANTHER" id="PTHR31633:SF1">
    <property type="entry name" value="H_ACA RIBONUCLEOPROTEIN COMPLEX NON-CORE SUBUNIT NAF1"/>
    <property type="match status" value="1"/>
</dbReference>
<keyword evidence="5" id="KW-0698">rRNA processing</keyword>
<feature type="compositionally biased region" description="Basic residues" evidence="9">
    <location>
        <begin position="711"/>
        <end position="732"/>
    </location>
</feature>
<dbReference type="OrthoDB" id="21550at2759"/>
<keyword evidence="4" id="KW-0690">Ribosome biogenesis</keyword>
<dbReference type="Pfam" id="PF04410">
    <property type="entry name" value="Gar1"/>
    <property type="match status" value="1"/>
</dbReference>
<dbReference type="FunFam" id="2.40.10.230:FF:000002">
    <property type="entry name" value="H/ACA ribonucleoprotein complex non-core subunit NAF1"/>
    <property type="match status" value="1"/>
</dbReference>
<keyword evidence="7" id="KW-0694">RNA-binding</keyword>
<dbReference type="GO" id="GO:0005732">
    <property type="term" value="C:sno(s)RNA-containing ribonucleoprotein complex"/>
    <property type="evidence" value="ECO:0007669"/>
    <property type="project" value="InterPro"/>
</dbReference>
<evidence type="ECO:0000313" key="11">
    <source>
        <dbReference type="Proteomes" id="UP001165190"/>
    </source>
</evidence>
<dbReference type="GO" id="GO:0003723">
    <property type="term" value="F:RNA binding"/>
    <property type="evidence" value="ECO:0007669"/>
    <property type="project" value="UniProtKB-KW"/>
</dbReference>
<dbReference type="Gene3D" id="2.40.10.230">
    <property type="entry name" value="Probable tRNA pseudouridine synthase domain"/>
    <property type="match status" value="1"/>
</dbReference>
<feature type="region of interest" description="Disordered" evidence="9">
    <location>
        <begin position="382"/>
        <end position="459"/>
    </location>
</feature>
<evidence type="ECO:0000256" key="7">
    <source>
        <dbReference type="ARBA" id="ARBA00022884"/>
    </source>
</evidence>
<keyword evidence="11" id="KW-1185">Reference proteome</keyword>
<sequence>MFTNNLEWFDDYPNLDRIELEESVFDDIENLMEIGKEASFGKIHVADLGLNGSEPEFDGFKPIVDGSAPVEGESGRTVKAEEEEPKPEGVLGLSIEQSKPEDFDGFKPTVCGSEPVRGESVCTVKVEEEDLKPEGNPNLPIEEVIGKVSLDDGLESGSSSSESDSESSSSPSSSGSSSDDEDDDSEEEEEENKEKVKMEAKMVDGADELEEGEILGSNEEAAVDGTDEEDDDDETDKILSALDIELEEVDDEEEAGASKGPIRSKNEVEVLPKVPPLDVELKPHHQMLPVGVILSMIGTKVIVEGRERHSPLNEGSVLWITMNRSPLGFVDEIFGPVKNPYYIVRYNSESDVPEMIHEGTSISFVPEFANHVLNDKSLHKKGYDASGENDEELSDEAEFSDDEKEAEYKRMQKMTKRGMNDQRVENRKNNKKKGAWKTDRNSAQQTSSTSMGQLPPNQNQYNISTVSASLVNHNCSSSVVGQQNFVGGSGFVPPFPVMPQSSGIVAPSNGVWNNGMQGHHPQNTNFPNRFSAEGMPLLSQNYPQQPIPLPNPAISMASMMPYQQQRFDPSLSTLPNMVAPGGQSSSFAGSASAPRLGIAGQNGFNQSPFGMGMQGQQLLSALQSMVTNGPTVDGNCNMQGQQFLSALQSVVTNGATADGNFNMQGQQLLGALQSMVTNGPTVDGNCNMQPNGVQANFESSQNFNMGASSSRGRKPYHRGRGRFSGGRGHRRS</sequence>
<dbReference type="GO" id="GO:0000493">
    <property type="term" value="P:box H/ACA snoRNP assembly"/>
    <property type="evidence" value="ECO:0007669"/>
    <property type="project" value="InterPro"/>
</dbReference>
<feature type="compositionally biased region" description="Polar residues" evidence="9">
    <location>
        <begin position="441"/>
        <end position="459"/>
    </location>
</feature>
<feature type="compositionally biased region" description="Basic and acidic residues" evidence="9">
    <location>
        <begin position="192"/>
        <end position="204"/>
    </location>
</feature>
<feature type="compositionally biased region" description="Acidic residues" evidence="9">
    <location>
        <begin position="387"/>
        <end position="405"/>
    </location>
</feature>
<reference evidence="10" key="1">
    <citation type="submission" date="2023-05" db="EMBL/GenBank/DDBJ databases">
        <title>Genome and transcriptome analyses reveal genes involved in the formation of fine ridges on petal epidermal cells in Hibiscus trionum.</title>
        <authorList>
            <person name="Koshimizu S."/>
            <person name="Masuda S."/>
            <person name="Ishii T."/>
            <person name="Shirasu K."/>
            <person name="Hoshino A."/>
            <person name="Arita M."/>
        </authorList>
    </citation>
    <scope>NUCLEOTIDE SEQUENCE</scope>
    <source>
        <strain evidence="10">Hamamatsu line</strain>
    </source>
</reference>
<comment type="caution">
    <text evidence="10">The sequence shown here is derived from an EMBL/GenBank/DDBJ whole genome shotgun (WGS) entry which is preliminary data.</text>
</comment>
<dbReference type="InterPro" id="IPR009000">
    <property type="entry name" value="Transl_B-barrel_sf"/>
</dbReference>
<feature type="region of interest" description="Disordered" evidence="9">
    <location>
        <begin position="126"/>
        <end position="234"/>
    </location>
</feature>
<feature type="compositionally biased region" description="Acidic residues" evidence="9">
    <location>
        <begin position="178"/>
        <end position="191"/>
    </location>
</feature>
<keyword evidence="6" id="KW-0597">Phosphoprotein</keyword>
<organism evidence="10 11">
    <name type="scientific">Hibiscus trionum</name>
    <name type="common">Flower of an hour</name>
    <dbReference type="NCBI Taxonomy" id="183268"/>
    <lineage>
        <taxon>Eukaryota</taxon>
        <taxon>Viridiplantae</taxon>
        <taxon>Streptophyta</taxon>
        <taxon>Embryophyta</taxon>
        <taxon>Tracheophyta</taxon>
        <taxon>Spermatophyta</taxon>
        <taxon>Magnoliopsida</taxon>
        <taxon>eudicotyledons</taxon>
        <taxon>Gunneridae</taxon>
        <taxon>Pentapetalae</taxon>
        <taxon>rosids</taxon>
        <taxon>malvids</taxon>
        <taxon>Malvales</taxon>
        <taxon>Malvaceae</taxon>
        <taxon>Malvoideae</taxon>
        <taxon>Hibiscus</taxon>
    </lineage>
</organism>
<dbReference type="InterPro" id="IPR038664">
    <property type="entry name" value="Gar1/Naf1_Cbf5-bd_sf"/>
</dbReference>
<dbReference type="Proteomes" id="UP001165190">
    <property type="component" value="Unassembled WGS sequence"/>
</dbReference>
<dbReference type="InterPro" id="IPR040309">
    <property type="entry name" value="Naf1"/>
</dbReference>
<protein>
    <recommendedName>
        <fullName evidence="3">H/ACA ribonucleoprotein complex non-core subunit NAF1</fullName>
    </recommendedName>
</protein>
<dbReference type="SUPFAM" id="SSF50447">
    <property type="entry name" value="Translation proteins"/>
    <property type="match status" value="1"/>
</dbReference>